<evidence type="ECO:0000313" key="1">
    <source>
        <dbReference type="EMBL" id="SNY85721.1"/>
    </source>
</evidence>
<protein>
    <submittedName>
        <fullName evidence="1">Uncharacterized protein</fullName>
    </submittedName>
</protein>
<reference evidence="1 2" key="1">
    <citation type="submission" date="2017-09" db="EMBL/GenBank/DDBJ databases">
        <authorList>
            <person name="Ehlers B."/>
            <person name="Leendertz F.H."/>
        </authorList>
    </citation>
    <scope>NUCLEOTIDE SEQUENCE [LARGE SCALE GENOMIC DNA]</scope>
    <source>
        <strain evidence="1 2">DSM 45537</strain>
    </source>
</reference>
<accession>A0A285LQT7</accession>
<dbReference type="EMBL" id="OBEG01000003">
    <property type="protein sequence ID" value="SNY85721.1"/>
    <property type="molecule type" value="Genomic_DNA"/>
</dbReference>
<keyword evidence="2" id="KW-1185">Reference proteome</keyword>
<dbReference type="AlphaFoldDB" id="A0A285LQT7"/>
<dbReference type="Proteomes" id="UP000219565">
    <property type="component" value="Unassembled WGS sequence"/>
</dbReference>
<name>A0A285LQT7_9NOCA</name>
<organism evidence="1 2">
    <name type="scientific">Nocardia amikacinitolerans</name>
    <dbReference type="NCBI Taxonomy" id="756689"/>
    <lineage>
        <taxon>Bacteria</taxon>
        <taxon>Bacillati</taxon>
        <taxon>Actinomycetota</taxon>
        <taxon>Actinomycetes</taxon>
        <taxon>Mycobacteriales</taxon>
        <taxon>Nocardiaceae</taxon>
        <taxon>Nocardia</taxon>
    </lineage>
</organism>
<sequence length="177" mass="19526">MTANNAKYLVGNGLGDRVSIFDDGRVKVWSTTHLWTVEGRDRHNALGETVFIGVGRALSTPGPTNRQHPCDLEIPLDAFRPRTIAATVGVDNGTFVQFFHDGAIAVGNDGRDIDQVFNVGREANQTRGRNGVGGSVMITFEGKYRPKSLRDCDYRVTVTEDASAPPNRLYKDEFEIR</sequence>
<gene>
    <name evidence="1" type="ORF">SAMN04244553_3775</name>
</gene>
<proteinExistence type="predicted"/>
<evidence type="ECO:0000313" key="2">
    <source>
        <dbReference type="Proteomes" id="UP000219565"/>
    </source>
</evidence>